<evidence type="ECO:0000313" key="3">
    <source>
        <dbReference type="EMBL" id="ESA43865.1"/>
    </source>
</evidence>
<evidence type="ECO:0000313" key="4">
    <source>
        <dbReference type="Proteomes" id="UP000001805"/>
    </source>
</evidence>
<dbReference type="OrthoDB" id="3559580at2759"/>
<organism evidence="3 4">
    <name type="scientific">Neurospora crassa (strain ATCC 24698 / 74-OR23-1A / CBS 708.71 / DSM 1257 / FGSC 987)</name>
    <dbReference type="NCBI Taxonomy" id="367110"/>
    <lineage>
        <taxon>Eukaryota</taxon>
        <taxon>Fungi</taxon>
        <taxon>Dikarya</taxon>
        <taxon>Ascomycota</taxon>
        <taxon>Pezizomycotina</taxon>
        <taxon>Sordariomycetes</taxon>
        <taxon>Sordariomycetidae</taxon>
        <taxon>Sordariales</taxon>
        <taxon>Sordariaceae</taxon>
        <taxon>Neurospora</taxon>
    </lineage>
</organism>
<feature type="domain" description="DUF6590" evidence="2">
    <location>
        <begin position="277"/>
        <end position="432"/>
    </location>
</feature>
<evidence type="ECO:0000259" key="2">
    <source>
        <dbReference type="Pfam" id="PF20233"/>
    </source>
</evidence>
<dbReference type="RefSeq" id="XP_011392894.1">
    <property type="nucleotide sequence ID" value="XM_011394592.1"/>
</dbReference>
<dbReference type="Proteomes" id="UP000001805">
    <property type="component" value="Chromosome 1, Linkage Group I"/>
</dbReference>
<reference evidence="3 4" key="1">
    <citation type="journal article" date="2003" name="Nature">
        <title>The genome sequence of the filamentous fungus Neurospora crassa.</title>
        <authorList>
            <person name="Galagan J.E."/>
            <person name="Calvo S.E."/>
            <person name="Borkovich K.A."/>
            <person name="Selker E.U."/>
            <person name="Read N.D."/>
            <person name="Jaffe D."/>
            <person name="FitzHugh W."/>
            <person name="Ma L.J."/>
            <person name="Smirnov S."/>
            <person name="Purcell S."/>
            <person name="Rehman B."/>
            <person name="Elkins T."/>
            <person name="Engels R."/>
            <person name="Wang S."/>
            <person name="Nielsen C.B."/>
            <person name="Butler J."/>
            <person name="Endrizzi M."/>
            <person name="Qui D."/>
            <person name="Ianakiev P."/>
            <person name="Bell-Pedersen D."/>
            <person name="Nelson M.A."/>
            <person name="Werner-Washburne M."/>
            <person name="Selitrennikoff C.P."/>
            <person name="Kinsey J.A."/>
            <person name="Braun E.L."/>
            <person name="Zelter A."/>
            <person name="Schulte U."/>
            <person name="Kothe G.O."/>
            <person name="Jedd G."/>
            <person name="Mewes W."/>
            <person name="Staben C."/>
            <person name="Marcotte E."/>
            <person name="Greenberg D."/>
            <person name="Roy A."/>
            <person name="Foley K."/>
            <person name="Naylor J."/>
            <person name="Stange-Thomann N."/>
            <person name="Barrett R."/>
            <person name="Gnerre S."/>
            <person name="Kamal M."/>
            <person name="Kamvysselis M."/>
            <person name="Mauceli E."/>
            <person name="Bielke C."/>
            <person name="Rudd S."/>
            <person name="Frishman D."/>
            <person name="Krystofova S."/>
            <person name="Rasmussen C."/>
            <person name="Metzenberg R.L."/>
            <person name="Perkins D.D."/>
            <person name="Kroken S."/>
            <person name="Cogoni C."/>
            <person name="Macino G."/>
            <person name="Catcheside D."/>
            <person name="Li W."/>
            <person name="Pratt R.J."/>
            <person name="Osmani S.A."/>
            <person name="DeSouza C.P."/>
            <person name="Glass L."/>
            <person name="Orbach M.J."/>
            <person name="Berglund J.A."/>
            <person name="Voelker R."/>
            <person name="Yarden O."/>
            <person name="Plamann M."/>
            <person name="Seiler S."/>
            <person name="Dunlap J."/>
            <person name="Radford A."/>
            <person name="Aramayo R."/>
            <person name="Natvig D.O."/>
            <person name="Alex L.A."/>
            <person name="Mannhaupt G."/>
            <person name="Ebbole D.J."/>
            <person name="Freitag M."/>
            <person name="Paulsen I."/>
            <person name="Sachs M.S."/>
            <person name="Lander E.S."/>
            <person name="Nusbaum C."/>
            <person name="Birren B."/>
        </authorList>
    </citation>
    <scope>NUCLEOTIDE SEQUENCE [LARGE SCALE GENOMIC DNA]</scope>
    <source>
        <strain evidence="4">ATCC 24698 / 74-OR23-1A / CBS 708.71 / DSM 1257 / FGSC 987</strain>
    </source>
</reference>
<feature type="compositionally biased region" description="Low complexity" evidence="1">
    <location>
        <begin position="90"/>
        <end position="103"/>
    </location>
</feature>
<dbReference type="Pfam" id="PF20233">
    <property type="entry name" value="DUF6590"/>
    <property type="match status" value="1"/>
</dbReference>
<dbReference type="InParanoid" id="V5IQ73"/>
<sequence length="452" mass="50669">MPKIVSFPDFGMSRNIYYWFRNHPCHHSLSTPMLLIEHSVKMDSNSSPHPGIYMQSKRPIDQPSLEGSEEMNIPARTSLPSGFDGSELGSTARTRTSSSFRGSDMSVARTATNIPMTMSEHTLPKEEPTRDVADVTDRTSSEKTLLSAVLTTPGTSAPGDDNVPKEPSSCCITQSTVQPKAVKHKKPTTDYVRIRWERDSSIKDYVHRKDPINCEQCELGIHGENVPVDGIVLRYSQYQKKDTKIDPPMSLTGVTTNDQAAALTVPIPQYLKIDKPRRFFTKGRIFKTVWFEPFGDYSASLCARPAALACPESCPNYNKEKPYEHFRWFVVLRKQLHHSLCFAIVNGGVKSMAKNRARGEHLAVLYSTSVPPAEPDKEEGIVFGPLAVILEEGKQNISPLARLDCSRVFTVEDDLKVMKIGRVHPDFHGKLDEYYYEACFKEPVKQVQANGT</sequence>
<gene>
    <name evidence="3" type="ORF">NCU01898</name>
</gene>
<dbReference type="PaxDb" id="5141-EFNCRP00000001045"/>
<protein>
    <recommendedName>
        <fullName evidence="2">DUF6590 domain-containing protein</fullName>
    </recommendedName>
</protein>
<evidence type="ECO:0000256" key="1">
    <source>
        <dbReference type="SAM" id="MobiDB-lite"/>
    </source>
</evidence>
<keyword evidence="4" id="KW-1185">Reference proteome</keyword>
<feature type="region of interest" description="Disordered" evidence="1">
    <location>
        <begin position="77"/>
        <end position="104"/>
    </location>
</feature>
<dbReference type="PANTHER" id="PTHR35391">
    <property type="entry name" value="C2H2-TYPE DOMAIN-CONTAINING PROTEIN-RELATED"/>
    <property type="match status" value="1"/>
</dbReference>
<dbReference type="AlphaFoldDB" id="V5IQ73"/>
<dbReference type="VEuPathDB" id="FungiDB:NCU01898"/>
<dbReference type="InterPro" id="IPR046497">
    <property type="entry name" value="DUF6590"/>
</dbReference>
<name>V5IQ73_NEUCR</name>
<dbReference type="EMBL" id="CM002236">
    <property type="protein sequence ID" value="ESA43865.1"/>
    <property type="molecule type" value="Genomic_DNA"/>
</dbReference>
<accession>V5IQ73</accession>
<dbReference type="GeneID" id="3881675"/>
<dbReference type="PANTHER" id="PTHR35391:SF5">
    <property type="entry name" value="DUF6590 DOMAIN-CONTAINING PROTEIN"/>
    <property type="match status" value="1"/>
</dbReference>
<proteinExistence type="predicted"/>